<evidence type="ECO:0000313" key="6">
    <source>
        <dbReference type="Proteomes" id="UP000031501"/>
    </source>
</evidence>
<dbReference type="SUPFAM" id="SSF56784">
    <property type="entry name" value="HAD-like"/>
    <property type="match status" value="1"/>
</dbReference>
<dbReference type="OrthoDB" id="25607at2"/>
<dbReference type="InterPro" id="IPR036412">
    <property type="entry name" value="HAD-like_sf"/>
</dbReference>
<dbReference type="NCBIfam" id="TIGR01488">
    <property type="entry name" value="HAD-SF-IB"/>
    <property type="match status" value="1"/>
</dbReference>
<dbReference type="AlphaFoldDB" id="A0A221P085"/>
<dbReference type="Gene3D" id="1.20.1440.100">
    <property type="entry name" value="SG protein - dephosphorylation function"/>
    <property type="match status" value="1"/>
</dbReference>
<dbReference type="GO" id="GO:0046872">
    <property type="term" value="F:metal ion binding"/>
    <property type="evidence" value="ECO:0007669"/>
    <property type="project" value="UniProtKB-KW"/>
</dbReference>
<comment type="similarity">
    <text evidence="1">Belongs to the HAD-like hydrolase superfamily. SerB family.</text>
</comment>
<accession>A0A221P085</accession>
<dbReference type="STRING" id="1355015.LK06_017395"/>
<keyword evidence="4" id="KW-0460">Magnesium</keyword>
<sequence length="232" mass="25215">MTTDPVRAAFFDVDDTLITCKSMLAFLGFHWGREGRTPARLTAARAALDHQLRSGVPREQVNRAYYRLLRGSREADLEQSGRLWFAHENPRGLFHPPVREALRRHHRAGDLTILLSGSFTACLAPIGQAVAADFVVCTTPETADGLLTGELTDRPMIGRAKAEAAHRIMTAFALDPADCHAYADDASDLPVLTSVGHPVVVGSDPVLTSRATQHDWPRLPGPALNGLLPRAA</sequence>
<dbReference type="PANTHER" id="PTHR43344:SF13">
    <property type="entry name" value="PHOSPHATASE RV3661-RELATED"/>
    <property type="match status" value="1"/>
</dbReference>
<evidence type="ECO:0000256" key="2">
    <source>
        <dbReference type="ARBA" id="ARBA00022723"/>
    </source>
</evidence>
<dbReference type="KEGG" id="splu:LK06_017395"/>
<keyword evidence="3 5" id="KW-0378">Hydrolase</keyword>
<dbReference type="InterPro" id="IPR006385">
    <property type="entry name" value="HAD_hydro_SerB1"/>
</dbReference>
<dbReference type="GO" id="GO:0016787">
    <property type="term" value="F:hydrolase activity"/>
    <property type="evidence" value="ECO:0007669"/>
    <property type="project" value="UniProtKB-KW"/>
</dbReference>
<evidence type="ECO:0000256" key="1">
    <source>
        <dbReference type="ARBA" id="ARBA00009184"/>
    </source>
</evidence>
<keyword evidence="6" id="KW-1185">Reference proteome</keyword>
<evidence type="ECO:0000256" key="4">
    <source>
        <dbReference type="ARBA" id="ARBA00022842"/>
    </source>
</evidence>
<organism evidence="5 6">
    <name type="scientific">Streptomyces pluripotens</name>
    <dbReference type="NCBI Taxonomy" id="1355015"/>
    <lineage>
        <taxon>Bacteria</taxon>
        <taxon>Bacillati</taxon>
        <taxon>Actinomycetota</taxon>
        <taxon>Actinomycetes</taxon>
        <taxon>Kitasatosporales</taxon>
        <taxon>Streptomycetaceae</taxon>
        <taxon>Streptomyces</taxon>
    </lineage>
</organism>
<reference evidence="5 6" key="1">
    <citation type="submission" date="2017-07" db="EMBL/GenBank/DDBJ databases">
        <title>Genome sequence of Streptomyces pluripotens MUSC 137T.</title>
        <authorList>
            <person name="Ser H.-L."/>
            <person name="Lee L.-H."/>
        </authorList>
    </citation>
    <scope>NUCLEOTIDE SEQUENCE [LARGE SCALE GENOMIC DNA]</scope>
    <source>
        <strain evidence="5 6">MUSC 137</strain>
    </source>
</reference>
<proteinExistence type="inferred from homology"/>
<dbReference type="Gene3D" id="3.40.50.1000">
    <property type="entry name" value="HAD superfamily/HAD-like"/>
    <property type="match status" value="1"/>
</dbReference>
<dbReference type="Proteomes" id="UP000031501">
    <property type="component" value="Chromosome"/>
</dbReference>
<evidence type="ECO:0000256" key="3">
    <source>
        <dbReference type="ARBA" id="ARBA00022801"/>
    </source>
</evidence>
<evidence type="ECO:0000313" key="5">
    <source>
        <dbReference type="EMBL" id="ASN25679.1"/>
    </source>
</evidence>
<dbReference type="InterPro" id="IPR050582">
    <property type="entry name" value="HAD-like_SerB"/>
</dbReference>
<dbReference type="NCBIfam" id="TIGR01490">
    <property type="entry name" value="HAD-SF-IB-hyp1"/>
    <property type="match status" value="1"/>
</dbReference>
<dbReference type="InterPro" id="IPR023214">
    <property type="entry name" value="HAD_sf"/>
</dbReference>
<dbReference type="RefSeq" id="WP_043433946.1">
    <property type="nucleotide sequence ID" value="NZ_CP021080.1"/>
</dbReference>
<dbReference type="Pfam" id="PF12710">
    <property type="entry name" value="HAD"/>
    <property type="match status" value="1"/>
</dbReference>
<name>A0A221P085_9ACTN</name>
<gene>
    <name evidence="5" type="ORF">LK07_18550</name>
</gene>
<protein>
    <submittedName>
        <fullName evidence="5">HAD family hydrolase</fullName>
    </submittedName>
</protein>
<dbReference type="EMBL" id="CP022433">
    <property type="protein sequence ID" value="ASN25679.1"/>
    <property type="molecule type" value="Genomic_DNA"/>
</dbReference>
<dbReference type="PANTHER" id="PTHR43344">
    <property type="entry name" value="PHOSPHOSERINE PHOSPHATASE"/>
    <property type="match status" value="1"/>
</dbReference>
<keyword evidence="2" id="KW-0479">Metal-binding</keyword>